<dbReference type="GO" id="GO:0003700">
    <property type="term" value="F:DNA-binding transcription factor activity"/>
    <property type="evidence" value="ECO:0007669"/>
    <property type="project" value="InterPro"/>
</dbReference>
<dbReference type="PROSITE" id="PS50995">
    <property type="entry name" value="HTH_MARR_2"/>
    <property type="match status" value="1"/>
</dbReference>
<dbReference type="CDD" id="cd00090">
    <property type="entry name" value="HTH_ARSR"/>
    <property type="match status" value="1"/>
</dbReference>
<protein>
    <submittedName>
        <fullName evidence="2">MarR family transcriptional regulator</fullName>
    </submittedName>
</protein>
<organism evidence="2 3">
    <name type="scientific">Mycolicibacterium tusciae</name>
    <dbReference type="NCBI Taxonomy" id="75922"/>
    <lineage>
        <taxon>Bacteria</taxon>
        <taxon>Bacillati</taxon>
        <taxon>Actinomycetota</taxon>
        <taxon>Actinomycetes</taxon>
        <taxon>Mycobacteriales</taxon>
        <taxon>Mycobacteriaceae</taxon>
        <taxon>Mycolicibacterium</taxon>
    </lineage>
</organism>
<evidence type="ECO:0000259" key="1">
    <source>
        <dbReference type="PROSITE" id="PS50995"/>
    </source>
</evidence>
<keyword evidence="3" id="KW-1185">Reference proteome</keyword>
<dbReference type="InterPro" id="IPR036390">
    <property type="entry name" value="WH_DNA-bd_sf"/>
</dbReference>
<dbReference type="OrthoDB" id="8635520at2"/>
<dbReference type="PANTHER" id="PTHR33164:SF99">
    <property type="entry name" value="MARR FAMILY REGULATORY PROTEIN"/>
    <property type="match status" value="1"/>
</dbReference>
<sequence>MSHNPEADEVWRVMTTLVTDNRDSWRRATADQTGLPFSRIRILLRLARGSMTVKEVAQAVTIDAPAATVAVNDLEDRGLVMRQTIPTNRRCKVVSLTDRGWSMVAAIHGIDDPAPEALAALDSNELKALRDAIAKISAPAKHRGVNAERTAVSPPVGA</sequence>
<gene>
    <name evidence="2" type="ORF">BST47_27870</name>
</gene>
<dbReference type="PANTHER" id="PTHR33164">
    <property type="entry name" value="TRANSCRIPTIONAL REGULATOR, MARR FAMILY"/>
    <property type="match status" value="1"/>
</dbReference>
<name>A0A1X0JEX7_9MYCO</name>
<dbReference type="Proteomes" id="UP000192411">
    <property type="component" value="Unassembled WGS sequence"/>
</dbReference>
<dbReference type="STRING" id="75922.BST47_27870"/>
<reference evidence="2 3" key="1">
    <citation type="submission" date="2017-02" db="EMBL/GenBank/DDBJ databases">
        <title>The new phylogeny of genus Mycobacterium.</title>
        <authorList>
            <person name="Tortoli E."/>
            <person name="Trovato A."/>
            <person name="Cirillo D.M."/>
        </authorList>
    </citation>
    <scope>NUCLEOTIDE SEQUENCE [LARGE SCALE GENOMIC DNA]</scope>
    <source>
        <strain evidence="2 3">DSM 44338</strain>
    </source>
</reference>
<dbReference type="InterPro" id="IPR039422">
    <property type="entry name" value="MarR/SlyA-like"/>
</dbReference>
<dbReference type="GO" id="GO:0006950">
    <property type="term" value="P:response to stress"/>
    <property type="evidence" value="ECO:0007669"/>
    <property type="project" value="TreeGrafter"/>
</dbReference>
<accession>A0A1X0JEX7</accession>
<dbReference type="Pfam" id="PF12802">
    <property type="entry name" value="MarR_2"/>
    <property type="match status" value="1"/>
</dbReference>
<dbReference type="AlphaFoldDB" id="A0A1X0JEX7"/>
<evidence type="ECO:0000313" key="2">
    <source>
        <dbReference type="EMBL" id="ORB61418.1"/>
    </source>
</evidence>
<dbReference type="SUPFAM" id="SSF46785">
    <property type="entry name" value="Winged helix' DNA-binding domain"/>
    <property type="match status" value="1"/>
</dbReference>
<dbReference type="PRINTS" id="PR00598">
    <property type="entry name" value="HTHMARR"/>
</dbReference>
<evidence type="ECO:0000313" key="3">
    <source>
        <dbReference type="Proteomes" id="UP000192411"/>
    </source>
</evidence>
<dbReference type="InterPro" id="IPR000835">
    <property type="entry name" value="HTH_MarR-typ"/>
</dbReference>
<dbReference type="EMBL" id="MVIM01000024">
    <property type="protein sequence ID" value="ORB61418.1"/>
    <property type="molecule type" value="Genomic_DNA"/>
</dbReference>
<dbReference type="InterPro" id="IPR011991">
    <property type="entry name" value="ArsR-like_HTH"/>
</dbReference>
<dbReference type="Gene3D" id="1.10.10.10">
    <property type="entry name" value="Winged helix-like DNA-binding domain superfamily/Winged helix DNA-binding domain"/>
    <property type="match status" value="1"/>
</dbReference>
<dbReference type="SMART" id="SM00347">
    <property type="entry name" value="HTH_MARR"/>
    <property type="match status" value="1"/>
</dbReference>
<comment type="caution">
    <text evidence="2">The sequence shown here is derived from an EMBL/GenBank/DDBJ whole genome shotgun (WGS) entry which is preliminary data.</text>
</comment>
<proteinExistence type="predicted"/>
<feature type="domain" description="HTH marR-type" evidence="1">
    <location>
        <begin position="7"/>
        <end position="138"/>
    </location>
</feature>
<dbReference type="RefSeq" id="WP_083129067.1">
    <property type="nucleotide sequence ID" value="NZ_MVIM01000024.1"/>
</dbReference>
<dbReference type="InterPro" id="IPR036388">
    <property type="entry name" value="WH-like_DNA-bd_sf"/>
</dbReference>